<accession>A0A8T8LIU8</accession>
<name>A0A8T8LIU8_9EURY</name>
<dbReference type="GeneID" id="64827794"/>
<protein>
    <submittedName>
        <fullName evidence="2">DUF5615 family PIN-like protein</fullName>
    </submittedName>
</protein>
<dbReference type="OrthoDB" id="147476at2157"/>
<dbReference type="EMBL" id="CP073695">
    <property type="protein sequence ID" value="QUO46866.1"/>
    <property type="molecule type" value="Genomic_DNA"/>
</dbReference>
<organism evidence="2 3">
    <name type="scientific">Halorubrum ruber</name>
    <dbReference type="NCBI Taxonomy" id="2982524"/>
    <lineage>
        <taxon>Archaea</taxon>
        <taxon>Methanobacteriati</taxon>
        <taxon>Methanobacteriota</taxon>
        <taxon>Stenosarchaea group</taxon>
        <taxon>Halobacteria</taxon>
        <taxon>Halobacteriales</taxon>
        <taxon>Haloferacaceae</taxon>
        <taxon>Halorubrum</taxon>
    </lineage>
</organism>
<gene>
    <name evidence="2" type="ORF">J7656_09600</name>
</gene>
<dbReference type="Proteomes" id="UP000679341">
    <property type="component" value="Chromosome"/>
</dbReference>
<reference evidence="2 3" key="1">
    <citation type="submission" date="2021-03" db="EMBL/GenBank/DDBJ databases">
        <title>Halorubrum sodomense MBLA0099, Whole genome shotgun sequencing.</title>
        <authorList>
            <person name="Seo M.-J."/>
            <person name="Cho E.-S."/>
            <person name="Hwang C.Y."/>
        </authorList>
    </citation>
    <scope>NUCLEOTIDE SEQUENCE [LARGE SCALE GENOMIC DNA]</scope>
    <source>
        <strain evidence="2 3">MBLA0099</strain>
    </source>
</reference>
<sequence>MRLLCDQNVARRYIDACIEAPDLRAVTVRDALDPRATDPDIAAYARENGYVVLTADDDFFELSERCGCLYFHQLDQPPVGDVLTAIRLIDDAYDDHTEIVEVVPDGWA</sequence>
<keyword evidence="3" id="KW-1185">Reference proteome</keyword>
<dbReference type="KEGG" id="hss:J7656_09600"/>
<dbReference type="Pfam" id="PF18480">
    <property type="entry name" value="DUF5615"/>
    <property type="match status" value="1"/>
</dbReference>
<proteinExistence type="predicted"/>
<evidence type="ECO:0000313" key="3">
    <source>
        <dbReference type="Proteomes" id="UP000679341"/>
    </source>
</evidence>
<dbReference type="RefSeq" id="WP_017343098.1">
    <property type="nucleotide sequence ID" value="NZ_CP073695.1"/>
</dbReference>
<evidence type="ECO:0000313" key="2">
    <source>
        <dbReference type="EMBL" id="QUO46866.1"/>
    </source>
</evidence>
<evidence type="ECO:0000259" key="1">
    <source>
        <dbReference type="Pfam" id="PF18480"/>
    </source>
</evidence>
<dbReference type="AlphaFoldDB" id="A0A8T8LIU8"/>
<dbReference type="InterPro" id="IPR041049">
    <property type="entry name" value="DUF5615"/>
</dbReference>
<feature type="domain" description="DUF5615" evidence="1">
    <location>
        <begin position="1"/>
        <end position="65"/>
    </location>
</feature>